<comment type="caution">
    <text evidence="2">The sequence shown here is derived from an EMBL/GenBank/DDBJ whole genome shotgun (WGS) entry which is preliminary data.</text>
</comment>
<dbReference type="AlphaFoldDB" id="A0A0B2BZH4"/>
<feature type="domain" description="Knr4/Smi1-like" evidence="1">
    <location>
        <begin position="19"/>
        <end position="152"/>
    </location>
</feature>
<proteinExistence type="predicted"/>
<dbReference type="InterPro" id="IPR018958">
    <property type="entry name" value="Knr4/Smi1-like_dom"/>
</dbReference>
<evidence type="ECO:0000259" key="1">
    <source>
        <dbReference type="Pfam" id="PF09346"/>
    </source>
</evidence>
<accession>A0A0B2BZH4</accession>
<sequence length="158" mass="16949">MMAVSWEPYIEVPGKGDPAPIAALEERVGVTLPDAVRQVLLDHPGDATIPDSIKVGSRSVTAFGPILFAGGQKGDKRYTYSVEFVLDSLVEWSGKASSAELALFPFATNTASGYFCLDYRTTTASPPIVFVDLDYDGDESSAVLPVASDWQELTGKLE</sequence>
<gene>
    <name evidence="2" type="ORF">PK98_00230</name>
</gene>
<dbReference type="EMBL" id="JTDN01000001">
    <property type="protein sequence ID" value="KHL25235.1"/>
    <property type="molecule type" value="Genomic_DNA"/>
</dbReference>
<dbReference type="Proteomes" id="UP000030988">
    <property type="component" value="Unassembled WGS sequence"/>
</dbReference>
<dbReference type="Pfam" id="PF09346">
    <property type="entry name" value="SMI1_KNR4"/>
    <property type="match status" value="1"/>
</dbReference>
<dbReference type="InterPro" id="IPR037883">
    <property type="entry name" value="Knr4/Smi1-like_sf"/>
</dbReference>
<keyword evidence="3" id="KW-1185">Reference proteome</keyword>
<dbReference type="Gene3D" id="3.40.1580.10">
    <property type="entry name" value="SMI1/KNR4-like"/>
    <property type="match status" value="1"/>
</dbReference>
<reference evidence="2 3" key="1">
    <citation type="submission" date="2014-11" db="EMBL/GenBank/DDBJ databases">
        <title>Draft genome sequence of Kirrobacter mercurialis.</title>
        <authorList>
            <person name="Coil D.A."/>
            <person name="Eisen J.A."/>
        </authorList>
    </citation>
    <scope>NUCLEOTIDE SEQUENCE [LARGE SCALE GENOMIC DNA]</scope>
    <source>
        <strain evidence="2 3">Coronado</strain>
    </source>
</reference>
<evidence type="ECO:0000313" key="3">
    <source>
        <dbReference type="Proteomes" id="UP000030988"/>
    </source>
</evidence>
<organism evidence="2 3">
    <name type="scientific">Croceibacterium mercuriale</name>
    <dbReference type="NCBI Taxonomy" id="1572751"/>
    <lineage>
        <taxon>Bacteria</taxon>
        <taxon>Pseudomonadati</taxon>
        <taxon>Pseudomonadota</taxon>
        <taxon>Alphaproteobacteria</taxon>
        <taxon>Sphingomonadales</taxon>
        <taxon>Erythrobacteraceae</taxon>
        <taxon>Croceibacterium</taxon>
    </lineage>
</organism>
<evidence type="ECO:0000313" key="2">
    <source>
        <dbReference type="EMBL" id="KHL25235.1"/>
    </source>
</evidence>
<protein>
    <recommendedName>
        <fullName evidence="1">Knr4/Smi1-like domain-containing protein</fullName>
    </recommendedName>
</protein>
<name>A0A0B2BZH4_9SPHN</name>
<dbReference type="STRING" id="1572751.PK98_00230"/>
<dbReference type="SUPFAM" id="SSF160631">
    <property type="entry name" value="SMI1/KNR4-like"/>
    <property type="match status" value="1"/>
</dbReference>